<dbReference type="AlphaFoldDB" id="C4PD94"/>
<name>C4PD94_9ZZZZ</name>
<dbReference type="InterPro" id="IPR001000">
    <property type="entry name" value="GH10_dom"/>
</dbReference>
<dbReference type="PANTHER" id="PTHR31490:SF88">
    <property type="entry name" value="BETA-XYLANASE"/>
    <property type="match status" value="1"/>
</dbReference>
<keyword evidence="5" id="KW-0732">Signal</keyword>
<feature type="non-terminal residue" evidence="11">
    <location>
        <position position="1"/>
    </location>
</feature>
<evidence type="ECO:0000256" key="5">
    <source>
        <dbReference type="ARBA" id="ARBA00022729"/>
    </source>
</evidence>
<keyword evidence="6 11" id="KW-0378">Hydrolase</keyword>
<dbReference type="EC" id="3.2.1.8" evidence="3"/>
<protein>
    <recommendedName>
        <fullName evidence="3">endo-1,4-beta-xylanase</fullName>
        <ecNumber evidence="3">3.2.1.8</ecNumber>
    </recommendedName>
</protein>
<evidence type="ECO:0000256" key="4">
    <source>
        <dbReference type="ARBA" id="ARBA00022651"/>
    </source>
</evidence>
<keyword evidence="7" id="KW-0119">Carbohydrate metabolism</keyword>
<dbReference type="GO" id="GO:0045493">
    <property type="term" value="P:xylan catabolic process"/>
    <property type="evidence" value="ECO:0007669"/>
    <property type="project" value="UniProtKB-KW"/>
</dbReference>
<evidence type="ECO:0000256" key="9">
    <source>
        <dbReference type="ARBA" id="ARBA00023326"/>
    </source>
</evidence>
<evidence type="ECO:0000256" key="6">
    <source>
        <dbReference type="ARBA" id="ARBA00022801"/>
    </source>
</evidence>
<evidence type="ECO:0000313" key="11">
    <source>
        <dbReference type="EMBL" id="ACR24712.1"/>
    </source>
</evidence>
<keyword evidence="4 11" id="KW-0858">Xylan degradation</keyword>
<dbReference type="PANTHER" id="PTHR31490">
    <property type="entry name" value="GLYCOSYL HYDROLASE"/>
    <property type="match status" value="1"/>
</dbReference>
<sequence>YDWDVVNEVILDDGSGLRNNDIPQGQPGHSIWADHPEDNSIIKAAFATAHGIDPGARLFLNDYSIEQIGDPKSDGLYEHVARWLSEGVPIHGVGIQSH</sequence>
<feature type="non-terminal residue" evidence="11">
    <location>
        <position position="98"/>
    </location>
</feature>
<dbReference type="Pfam" id="PF00331">
    <property type="entry name" value="Glyco_hydro_10"/>
    <property type="match status" value="1"/>
</dbReference>
<dbReference type="PROSITE" id="PS51760">
    <property type="entry name" value="GH10_2"/>
    <property type="match status" value="1"/>
</dbReference>
<dbReference type="InterPro" id="IPR017853">
    <property type="entry name" value="GH"/>
</dbReference>
<reference evidence="11" key="1">
    <citation type="submission" date="2009-04" db="EMBL/GenBank/DDBJ databases">
        <authorList>
            <person name="Wang G.Z."/>
            <person name="Luo H.Y."/>
            <person name="Wang Y.R."/>
            <person name="Yang P.L."/>
            <person name="Meng K."/>
            <person name="Yao B."/>
        </authorList>
    </citation>
    <scope>NUCLEOTIDE SEQUENCE</scope>
</reference>
<evidence type="ECO:0000256" key="1">
    <source>
        <dbReference type="ARBA" id="ARBA00000681"/>
    </source>
</evidence>
<organism evidence="11">
    <name type="scientific">uncultured organism</name>
    <dbReference type="NCBI Taxonomy" id="155900"/>
    <lineage>
        <taxon>unclassified sequences</taxon>
        <taxon>environmental samples</taxon>
    </lineage>
</organism>
<keyword evidence="9" id="KW-0624">Polysaccharide degradation</keyword>
<evidence type="ECO:0000256" key="7">
    <source>
        <dbReference type="ARBA" id="ARBA00023277"/>
    </source>
</evidence>
<evidence type="ECO:0000259" key="10">
    <source>
        <dbReference type="PROSITE" id="PS51760"/>
    </source>
</evidence>
<feature type="domain" description="GH10" evidence="10">
    <location>
        <begin position="1"/>
        <end position="98"/>
    </location>
</feature>
<accession>C4PD94</accession>
<dbReference type="EMBL" id="FJ919009">
    <property type="protein sequence ID" value="ACR24712.1"/>
    <property type="molecule type" value="Genomic_DNA"/>
</dbReference>
<proteinExistence type="inferred from homology"/>
<comment type="catalytic activity">
    <reaction evidence="1">
        <text>Endohydrolysis of (1-&gt;4)-beta-D-xylosidic linkages in xylans.</text>
        <dbReference type="EC" id="3.2.1.8"/>
    </reaction>
</comment>
<evidence type="ECO:0000256" key="8">
    <source>
        <dbReference type="ARBA" id="ARBA00023295"/>
    </source>
</evidence>
<dbReference type="PRINTS" id="PR00134">
    <property type="entry name" value="GLHYDRLASE10"/>
</dbReference>
<comment type="similarity">
    <text evidence="2">Belongs to the glycosyl hydrolase 10 (cellulase F) family.</text>
</comment>
<evidence type="ECO:0000256" key="2">
    <source>
        <dbReference type="ARBA" id="ARBA00007495"/>
    </source>
</evidence>
<dbReference type="GO" id="GO:0031176">
    <property type="term" value="F:endo-1,4-beta-xylanase activity"/>
    <property type="evidence" value="ECO:0007669"/>
    <property type="project" value="UniProtKB-EC"/>
</dbReference>
<dbReference type="Gene3D" id="3.20.20.80">
    <property type="entry name" value="Glycosidases"/>
    <property type="match status" value="1"/>
</dbReference>
<dbReference type="InterPro" id="IPR044846">
    <property type="entry name" value="GH10"/>
</dbReference>
<reference evidence="11" key="2">
    <citation type="journal article" date="2012" name="PLoS ONE">
        <title>Phylogenetic diversity and environment-specific distributions of glycosyl hydrolase family 10 xylanases in geographically distant soils.</title>
        <authorList>
            <person name="Wang G."/>
            <person name="Meng K."/>
            <person name="Luo H."/>
            <person name="Wang Y."/>
            <person name="Huang H."/>
            <person name="Shi P."/>
            <person name="Yang P."/>
            <person name="Zhang Z."/>
            <person name="Yao B."/>
        </authorList>
    </citation>
    <scope>NUCLEOTIDE SEQUENCE</scope>
</reference>
<dbReference type="SUPFAM" id="SSF51445">
    <property type="entry name" value="(Trans)glycosidases"/>
    <property type="match status" value="1"/>
</dbReference>
<evidence type="ECO:0000256" key="3">
    <source>
        <dbReference type="ARBA" id="ARBA00012590"/>
    </source>
</evidence>
<keyword evidence="8 11" id="KW-0326">Glycosidase</keyword>